<proteinExistence type="predicted"/>
<reference evidence="1 2" key="1">
    <citation type="submission" date="2019-06" db="EMBL/GenBank/DDBJ databases">
        <title>Genomic Encyclopedia of Type Strains, Phase IV (KMG-V): Genome sequencing to study the core and pangenomes of soil and plant-associated prokaryotes.</title>
        <authorList>
            <person name="Whitman W."/>
        </authorList>
    </citation>
    <scope>NUCLEOTIDE SEQUENCE [LARGE SCALE GENOMIC DNA]</scope>
    <source>
        <strain evidence="1 2">BR 11622</strain>
    </source>
</reference>
<gene>
    <name evidence="1" type="ORF">FBZ90_12550</name>
</gene>
<dbReference type="OrthoDB" id="9800162at2"/>
<comment type="caution">
    <text evidence="1">The sequence shown here is derived from an EMBL/GenBank/DDBJ whole genome shotgun (WGS) entry which is preliminary data.</text>
</comment>
<dbReference type="AlphaFoldDB" id="A0A560GM11"/>
<name>A0A560GM11_9PROT</name>
<organism evidence="1 2">
    <name type="scientific">Nitrospirillum amazonense</name>
    <dbReference type="NCBI Taxonomy" id="28077"/>
    <lineage>
        <taxon>Bacteria</taxon>
        <taxon>Pseudomonadati</taxon>
        <taxon>Pseudomonadota</taxon>
        <taxon>Alphaproteobacteria</taxon>
        <taxon>Rhodospirillales</taxon>
        <taxon>Azospirillaceae</taxon>
        <taxon>Nitrospirillum</taxon>
    </lineage>
</organism>
<dbReference type="RefSeq" id="WP_145736493.1">
    <property type="nucleotide sequence ID" value="NZ_VITR01000025.1"/>
</dbReference>
<sequence length="596" mass="63769">MGILNGPRINFWGGIRANVCTANNSDQVGDVELLDLANSMVRPGYSDEQAIDLMRTPTTNNGVPYYTNGGWNYYGDHQVNFVSATVSSQGPAGGVVDSGDLVGLPVYLLGSIDPVTGQGPFFGPVMVDLDPTSSQATQIYVGGLQIGDSTAPKLLIRHDTVCSSQSLSRRVLTFETDAPGSSGFNGTFQVTFPKSAVTQYDASSPIIAALMNDAKATGIVLRFSMFEMAPPLTTDELVAAYNANTNPSNPSSGRVVGTLGPHYEGEPDTCPPGRLLSNPALPALVPGTFAEGYALVDAAAARLSIDTLNLFPKPSFRADRTDITSPLTPNVDYGPITVGTGSHDTPLGVTFDARPADYYKFGGIVDVPLSPQQVQLAQSMPLVLSGSNGGNSVKITEQPLRIYGDPRNIYLDDSADRQVMCSFTVAYLGGPLPADTTFDIVSSTSGTLPNPNYLTFPPHVVVRTGQSLLNLPVSDYGGANFGFECLTIKSGTSSYFVNYRKYPKSDFGIPKGATITWQQAYDIALRFHYIVFPAMSLRIPLNDMGTVVATAEQFLARLSPAYRNTTLCMPITRSLSPSQIQLLDCFLSNKPWEPLP</sequence>
<evidence type="ECO:0000313" key="2">
    <source>
        <dbReference type="Proteomes" id="UP000315751"/>
    </source>
</evidence>
<accession>A0A560GM11</accession>
<keyword evidence="2" id="KW-1185">Reference proteome</keyword>
<evidence type="ECO:0000313" key="1">
    <source>
        <dbReference type="EMBL" id="TWB34580.1"/>
    </source>
</evidence>
<dbReference type="EMBL" id="VITR01000025">
    <property type="protein sequence ID" value="TWB34580.1"/>
    <property type="molecule type" value="Genomic_DNA"/>
</dbReference>
<protein>
    <submittedName>
        <fullName evidence="1">Uncharacterized protein</fullName>
    </submittedName>
</protein>
<dbReference type="Proteomes" id="UP000315751">
    <property type="component" value="Unassembled WGS sequence"/>
</dbReference>